<dbReference type="EMBL" id="QGTQ01000005">
    <property type="protein sequence ID" value="PWW05105.1"/>
    <property type="molecule type" value="Genomic_DNA"/>
</dbReference>
<evidence type="ECO:0000313" key="2">
    <source>
        <dbReference type="EMBL" id="PWW05105.1"/>
    </source>
</evidence>
<reference evidence="2 3" key="1">
    <citation type="submission" date="2018-05" db="EMBL/GenBank/DDBJ databases">
        <title>Genomic Encyclopedia of Type Strains, Phase III (KMG-III): the genomes of soil and plant-associated and newly described type strains.</title>
        <authorList>
            <person name="Whitman W."/>
        </authorList>
    </citation>
    <scope>NUCLEOTIDE SEQUENCE [LARGE SCALE GENOMIC DNA]</scope>
    <source>
        <strain evidence="2 3">CECT 5696</strain>
    </source>
</reference>
<organism evidence="2 3">
    <name type="scientific">Paenibacillus cellulosilyticus</name>
    <dbReference type="NCBI Taxonomy" id="375489"/>
    <lineage>
        <taxon>Bacteria</taxon>
        <taxon>Bacillati</taxon>
        <taxon>Bacillota</taxon>
        <taxon>Bacilli</taxon>
        <taxon>Bacillales</taxon>
        <taxon>Paenibacillaceae</taxon>
        <taxon>Paenibacillus</taxon>
    </lineage>
</organism>
<name>A0A2V2Z450_9BACL</name>
<dbReference type="AlphaFoldDB" id="A0A2V2Z450"/>
<comment type="caution">
    <text evidence="2">The sequence shown here is derived from an EMBL/GenBank/DDBJ whole genome shotgun (WGS) entry which is preliminary data.</text>
</comment>
<dbReference type="RefSeq" id="WP_110043648.1">
    <property type="nucleotide sequence ID" value="NZ_CP054613.1"/>
</dbReference>
<evidence type="ECO:0008006" key="4">
    <source>
        <dbReference type="Google" id="ProtNLM"/>
    </source>
</evidence>
<feature type="signal peptide" evidence="1">
    <location>
        <begin position="1"/>
        <end position="23"/>
    </location>
</feature>
<dbReference type="Proteomes" id="UP000246635">
    <property type="component" value="Unassembled WGS sequence"/>
</dbReference>
<evidence type="ECO:0000256" key="1">
    <source>
        <dbReference type="SAM" id="SignalP"/>
    </source>
</evidence>
<feature type="chain" id="PRO_5016133922" description="DUF4148 domain-containing protein" evidence="1">
    <location>
        <begin position="24"/>
        <end position="91"/>
    </location>
</feature>
<gene>
    <name evidence="2" type="ORF">DFQ01_10588</name>
</gene>
<keyword evidence="3" id="KW-1185">Reference proteome</keyword>
<proteinExistence type="predicted"/>
<dbReference type="OrthoDB" id="9943778at2"/>
<protein>
    <recommendedName>
        <fullName evidence="4">DUF4148 domain-containing protein</fullName>
    </recommendedName>
</protein>
<keyword evidence="1" id="KW-0732">Signal</keyword>
<sequence length="91" mass="10066">MKKTLILCAVVATLAVGGTAVYAQVNGSGQAVQHNGERAVKYSREEVKYYSDIIIGVEAGKLPRSDIHKAREFLLNRADIYPELIERYGIQ</sequence>
<evidence type="ECO:0000313" key="3">
    <source>
        <dbReference type="Proteomes" id="UP000246635"/>
    </source>
</evidence>
<accession>A0A2V2Z450</accession>